<keyword evidence="4" id="KW-0436">Ligase</keyword>
<evidence type="ECO:0000313" key="4">
    <source>
        <dbReference type="EMBL" id="VAW06818.1"/>
    </source>
</evidence>
<dbReference type="AlphaFoldDB" id="A0A3B0SMY8"/>
<comment type="cofactor">
    <cofactor evidence="1">
        <name>pyridoxal 5'-phosphate</name>
        <dbReference type="ChEBI" id="CHEBI:597326"/>
    </cofactor>
</comment>
<dbReference type="Pfam" id="PF00155">
    <property type="entry name" value="Aminotran_1_2"/>
    <property type="match status" value="1"/>
</dbReference>
<dbReference type="Gene3D" id="3.90.1150.10">
    <property type="entry name" value="Aspartate Aminotransferase, domain 1"/>
    <property type="match status" value="1"/>
</dbReference>
<organism evidence="4">
    <name type="scientific">hydrothermal vent metagenome</name>
    <dbReference type="NCBI Taxonomy" id="652676"/>
    <lineage>
        <taxon>unclassified sequences</taxon>
        <taxon>metagenomes</taxon>
        <taxon>ecological metagenomes</taxon>
    </lineage>
</organism>
<evidence type="ECO:0000256" key="1">
    <source>
        <dbReference type="ARBA" id="ARBA00001933"/>
    </source>
</evidence>
<reference evidence="4" key="1">
    <citation type="submission" date="2018-06" db="EMBL/GenBank/DDBJ databases">
        <authorList>
            <person name="Zhirakovskaya E."/>
        </authorList>
    </citation>
    <scope>NUCLEOTIDE SEQUENCE</scope>
</reference>
<dbReference type="EC" id="2.3.1.29" evidence="4"/>
<keyword evidence="2 4" id="KW-0808">Transferase</keyword>
<keyword evidence="4" id="KW-0012">Acyltransferase</keyword>
<dbReference type="GO" id="GO:0008890">
    <property type="term" value="F:glycine C-acetyltransferase activity"/>
    <property type="evidence" value="ECO:0007669"/>
    <property type="project" value="UniProtKB-EC"/>
</dbReference>
<dbReference type="InterPro" id="IPR050087">
    <property type="entry name" value="AON_synthase_class-II"/>
</dbReference>
<dbReference type="GO" id="GO:0016874">
    <property type="term" value="F:ligase activity"/>
    <property type="evidence" value="ECO:0007669"/>
    <property type="project" value="UniProtKB-KW"/>
</dbReference>
<proteinExistence type="predicted"/>
<evidence type="ECO:0000256" key="2">
    <source>
        <dbReference type="ARBA" id="ARBA00022679"/>
    </source>
</evidence>
<accession>A0A3B0SMY8</accession>
<dbReference type="SUPFAM" id="SSF53383">
    <property type="entry name" value="PLP-dependent transferases"/>
    <property type="match status" value="1"/>
</dbReference>
<name>A0A3B0SMY8_9ZZZZ</name>
<dbReference type="InterPro" id="IPR015422">
    <property type="entry name" value="PyrdxlP-dep_Trfase_small"/>
</dbReference>
<dbReference type="GO" id="GO:0030170">
    <property type="term" value="F:pyridoxal phosphate binding"/>
    <property type="evidence" value="ECO:0007669"/>
    <property type="project" value="InterPro"/>
</dbReference>
<dbReference type="Gene3D" id="3.40.640.10">
    <property type="entry name" value="Type I PLP-dependent aspartate aminotransferase-like (Major domain)"/>
    <property type="match status" value="1"/>
</dbReference>
<dbReference type="InterPro" id="IPR015424">
    <property type="entry name" value="PyrdxlP-dep_Trfase"/>
</dbReference>
<dbReference type="InterPro" id="IPR015421">
    <property type="entry name" value="PyrdxlP-dep_Trfase_major"/>
</dbReference>
<dbReference type="PANTHER" id="PTHR13693:SF3">
    <property type="entry name" value="LD36009P"/>
    <property type="match status" value="1"/>
</dbReference>
<protein>
    <submittedName>
        <fullName evidence="4">2-amino-3-ketobutyrate coenzyme A ligase</fullName>
        <ecNumber evidence="4">2.3.1.29</ecNumber>
    </submittedName>
</protein>
<sequence length="424" mass="46068">MASDSGGAKGTTDMAGERDRALKLIQSQMDMAIESGLLRLRVEDQALTGETITVGGQELVNFGSCAYLGLNVDERLKDGAIAAIKKYGPVFSSSTAYTSIDLYSTLEEKLERIFGGKILIPTTTTLGHLSVLPVLISPGDLVLLDHQVHASVQLTAHALRGLGAHVRHLPHNDVHALDSVLAESASKHRKVWYLADGIYSMYGDTAPVTGIMDLVDTYRNLHVYFDDAHGVGWRGAHGKGHVLSQVPLHERMIIIGSLAKSWGAGGSVLVLPDGEMAEQVLLAGATFTFSGPLHPAELGAAVAAADIHLASERDEREEELMKRIDFVRERLVESQLPAMSLERTPIWFVRVGMPDNTIELGRRLMAEGFYPNVAGFPAVPLGMDGVRFTNTLYHSKEHLEGFMDALARHVPDLVVPLDTDVDLR</sequence>
<dbReference type="InterPro" id="IPR004839">
    <property type="entry name" value="Aminotransferase_I/II_large"/>
</dbReference>
<dbReference type="PANTHER" id="PTHR13693">
    <property type="entry name" value="CLASS II AMINOTRANSFERASE/8-AMINO-7-OXONONANOATE SYNTHASE"/>
    <property type="match status" value="1"/>
</dbReference>
<gene>
    <name evidence="4" type="ORF">MNBD_ACTINO01-2449</name>
</gene>
<dbReference type="EMBL" id="UOEI01000489">
    <property type="protein sequence ID" value="VAW06818.1"/>
    <property type="molecule type" value="Genomic_DNA"/>
</dbReference>
<feature type="domain" description="Aminotransferase class I/classII large" evidence="3">
    <location>
        <begin position="58"/>
        <end position="367"/>
    </location>
</feature>
<evidence type="ECO:0000259" key="3">
    <source>
        <dbReference type="Pfam" id="PF00155"/>
    </source>
</evidence>